<dbReference type="UniPathway" id="UPA00148"/>
<dbReference type="GO" id="GO:0048472">
    <property type="term" value="F:threonine-phosphate decarboxylase activity"/>
    <property type="evidence" value="ECO:0007669"/>
    <property type="project" value="UniProtKB-EC"/>
</dbReference>
<evidence type="ECO:0000313" key="12">
    <source>
        <dbReference type="Proteomes" id="UP000279911"/>
    </source>
</evidence>
<dbReference type="EMBL" id="RSFW01000003">
    <property type="protein sequence ID" value="RSD28944.1"/>
    <property type="molecule type" value="Genomic_DNA"/>
</dbReference>
<dbReference type="Gene3D" id="3.90.1150.10">
    <property type="entry name" value="Aspartate Aminotransferase, domain 1"/>
    <property type="match status" value="1"/>
</dbReference>
<gene>
    <name evidence="11" type="ORF">EJA10_02200</name>
</gene>
<reference evidence="12" key="1">
    <citation type="submission" date="2018-12" db="EMBL/GenBank/DDBJ databases">
        <title>Bacillus chawlae sp. nov., Bacillus glennii sp. nov., and Bacillus saganii sp. nov. Isolated from the Vehicle Assembly Building at Kennedy Space Center where the Viking Spacecraft were Assembled.</title>
        <authorList>
            <person name="Seuylemezian A."/>
            <person name="Vaishampayan P."/>
        </authorList>
    </citation>
    <scope>NUCLEOTIDE SEQUENCE [LARGE SCALE GENOMIC DNA]</scope>
    <source>
        <strain evidence="12">DSM 13966</strain>
    </source>
</reference>
<dbReference type="InterPro" id="IPR005860">
    <property type="entry name" value="CobD"/>
</dbReference>
<evidence type="ECO:0000313" key="11">
    <source>
        <dbReference type="EMBL" id="RSD28944.1"/>
    </source>
</evidence>
<dbReference type="Gene3D" id="3.40.640.10">
    <property type="entry name" value="Type I PLP-dependent aspartate aminotransferase-like (Major domain)"/>
    <property type="match status" value="1"/>
</dbReference>
<evidence type="ECO:0000256" key="1">
    <source>
        <dbReference type="ARBA" id="ARBA00001933"/>
    </source>
</evidence>
<dbReference type="GO" id="GO:0030170">
    <property type="term" value="F:pyridoxal phosphate binding"/>
    <property type="evidence" value="ECO:0007669"/>
    <property type="project" value="InterPro"/>
</dbReference>
<dbReference type="CDD" id="cd00609">
    <property type="entry name" value="AAT_like"/>
    <property type="match status" value="1"/>
</dbReference>
<comment type="pathway">
    <text evidence="3">Cofactor biosynthesis; adenosylcobalamin biosynthesis.</text>
</comment>
<dbReference type="EC" id="4.1.1.81" evidence="4"/>
<keyword evidence="6" id="KW-0663">Pyridoxal phosphate</keyword>
<comment type="caution">
    <text evidence="11">The sequence shown here is derived from an EMBL/GenBank/DDBJ whole genome shotgun (WGS) entry which is preliminary data.</text>
</comment>
<dbReference type="InterPro" id="IPR004839">
    <property type="entry name" value="Aminotransferase_I/II_large"/>
</dbReference>
<keyword evidence="5" id="KW-0169">Cobalamin biosynthesis</keyword>
<dbReference type="NCBIfam" id="TIGR01140">
    <property type="entry name" value="L_thr_O3P_dcar"/>
    <property type="match status" value="1"/>
</dbReference>
<evidence type="ECO:0000256" key="8">
    <source>
        <dbReference type="ARBA" id="ARBA00029996"/>
    </source>
</evidence>
<dbReference type="OrthoDB" id="9813612at2"/>
<organism evidence="11 12">
    <name type="scientific">Mesobacillus subterraneus</name>
    <dbReference type="NCBI Taxonomy" id="285983"/>
    <lineage>
        <taxon>Bacteria</taxon>
        <taxon>Bacillati</taxon>
        <taxon>Bacillota</taxon>
        <taxon>Bacilli</taxon>
        <taxon>Bacillales</taxon>
        <taxon>Bacillaceae</taxon>
        <taxon>Mesobacillus</taxon>
    </lineage>
</organism>
<comment type="catalytic activity">
    <reaction evidence="9">
        <text>O-phospho-L-threonine + H(+) = (R)-1-aminopropan-2-yl phosphate + CO2</text>
        <dbReference type="Rhea" id="RHEA:11492"/>
        <dbReference type="ChEBI" id="CHEBI:15378"/>
        <dbReference type="ChEBI" id="CHEBI:16526"/>
        <dbReference type="ChEBI" id="CHEBI:58563"/>
        <dbReference type="ChEBI" id="CHEBI:58675"/>
        <dbReference type="EC" id="4.1.1.81"/>
    </reaction>
</comment>
<evidence type="ECO:0000259" key="10">
    <source>
        <dbReference type="Pfam" id="PF00155"/>
    </source>
</evidence>
<dbReference type="InterPro" id="IPR015422">
    <property type="entry name" value="PyrdxlP-dep_Trfase_small"/>
</dbReference>
<accession>A0A3R9FZS0</accession>
<dbReference type="SUPFAM" id="SSF53383">
    <property type="entry name" value="PLP-dependent transferases"/>
    <property type="match status" value="1"/>
</dbReference>
<dbReference type="GO" id="GO:0009236">
    <property type="term" value="P:cobalamin biosynthetic process"/>
    <property type="evidence" value="ECO:0007669"/>
    <property type="project" value="UniProtKB-UniPathway"/>
</dbReference>
<keyword evidence="7 11" id="KW-0456">Lyase</keyword>
<evidence type="ECO:0000256" key="4">
    <source>
        <dbReference type="ARBA" id="ARBA00012285"/>
    </source>
</evidence>
<dbReference type="InterPro" id="IPR004838">
    <property type="entry name" value="NHTrfase_class1_PyrdxlP-BS"/>
</dbReference>
<feature type="domain" description="Aminotransferase class I/classII large" evidence="10">
    <location>
        <begin position="26"/>
        <end position="347"/>
    </location>
</feature>
<evidence type="ECO:0000256" key="6">
    <source>
        <dbReference type="ARBA" id="ARBA00022898"/>
    </source>
</evidence>
<dbReference type="PROSITE" id="PS00105">
    <property type="entry name" value="AA_TRANSFER_CLASS_1"/>
    <property type="match status" value="1"/>
</dbReference>
<dbReference type="Proteomes" id="UP000279911">
    <property type="component" value="Unassembled WGS sequence"/>
</dbReference>
<evidence type="ECO:0000256" key="9">
    <source>
        <dbReference type="ARBA" id="ARBA00048531"/>
    </source>
</evidence>
<protein>
    <recommendedName>
        <fullName evidence="4">threonine-phosphate decarboxylase</fullName>
        <ecNumber evidence="4">4.1.1.81</ecNumber>
    </recommendedName>
    <alternativeName>
        <fullName evidence="8">L-threonine-O-3-phosphate decarboxylase</fullName>
    </alternativeName>
</protein>
<dbReference type="Pfam" id="PF00155">
    <property type="entry name" value="Aminotran_1_2"/>
    <property type="match status" value="1"/>
</dbReference>
<evidence type="ECO:0000256" key="2">
    <source>
        <dbReference type="ARBA" id="ARBA00003444"/>
    </source>
</evidence>
<dbReference type="RefSeq" id="WP_125478377.1">
    <property type="nucleotide sequence ID" value="NZ_RSFW01000003.1"/>
</dbReference>
<evidence type="ECO:0000256" key="7">
    <source>
        <dbReference type="ARBA" id="ARBA00023239"/>
    </source>
</evidence>
<evidence type="ECO:0000256" key="5">
    <source>
        <dbReference type="ARBA" id="ARBA00022573"/>
    </source>
</evidence>
<dbReference type="InterPro" id="IPR015421">
    <property type="entry name" value="PyrdxlP-dep_Trfase_major"/>
</dbReference>
<dbReference type="PANTHER" id="PTHR42885:SF1">
    <property type="entry name" value="THREONINE-PHOSPHATE DECARBOXYLASE"/>
    <property type="match status" value="1"/>
</dbReference>
<dbReference type="PANTHER" id="PTHR42885">
    <property type="entry name" value="HISTIDINOL-PHOSPHATE AMINOTRANSFERASE-RELATED"/>
    <property type="match status" value="1"/>
</dbReference>
<dbReference type="InterPro" id="IPR015424">
    <property type="entry name" value="PyrdxlP-dep_Trfase"/>
</dbReference>
<proteinExistence type="predicted"/>
<comment type="cofactor">
    <cofactor evidence="1">
        <name>pyridoxal 5'-phosphate</name>
        <dbReference type="ChEBI" id="CHEBI:597326"/>
    </cofactor>
</comment>
<dbReference type="AlphaFoldDB" id="A0A3R9FZS0"/>
<sequence>MDWPSHGSNPHYLYEAMNLPFPEERIDFSANINPLGPPPILIENWGELLHTVTQYPDPAGRILKKKLSAQEGLQENQVLIGNGGAEIISLIGRVLAGKKAVIVQPAFSEYEEACRVNQCKVQYHQLHADSWDWRNDDLSGKLMNADALFLCNPANPTGVFYPKPVILHLLEECRRNDCFLIVDEAFYDFLPEYESIAHYISKYPNLLIIRSMTKMFAIPGLRLGYLLADSAVIKRVAAFQPHWSTNALALKAGEWCLESESYIKETIRLIERERQRLFYFYQERNLLVSPSSTNFYLLKDPSIQDQLPFLQFLVNRGIVPRHTVNFPGLEGGWLRFAIRGSGDNDRLMEGVDEWISSRR</sequence>
<evidence type="ECO:0000256" key="3">
    <source>
        <dbReference type="ARBA" id="ARBA00004953"/>
    </source>
</evidence>
<comment type="function">
    <text evidence="2">Decarboxylates L-threonine-O-3-phosphate to yield (R)-1-amino-2-propanol O-2-phosphate, the precursor for the linkage between the nucleotide loop and the corrin ring in cobalamin.</text>
</comment>
<name>A0A3R9FZS0_9BACI</name>